<dbReference type="EMBL" id="JAPFCC010000001">
    <property type="protein sequence ID" value="MCW7551842.1"/>
    <property type="molecule type" value="Genomic_DNA"/>
</dbReference>
<dbReference type="Proteomes" id="UP001209854">
    <property type="component" value="Unassembled WGS sequence"/>
</dbReference>
<comment type="caution">
    <text evidence="2">The sequence shown here is derived from an EMBL/GenBank/DDBJ whole genome shotgun (WGS) entry which is preliminary data.</text>
</comment>
<feature type="signal peptide" evidence="1">
    <location>
        <begin position="1"/>
        <end position="23"/>
    </location>
</feature>
<dbReference type="RefSeq" id="WP_262566840.1">
    <property type="nucleotide sequence ID" value="NZ_JAPFCC010000001.1"/>
</dbReference>
<organism evidence="2 3">
    <name type="scientific">Endozoicomonas gorgoniicola</name>
    <dbReference type="NCBI Taxonomy" id="1234144"/>
    <lineage>
        <taxon>Bacteria</taxon>
        <taxon>Pseudomonadati</taxon>
        <taxon>Pseudomonadota</taxon>
        <taxon>Gammaproteobacteria</taxon>
        <taxon>Oceanospirillales</taxon>
        <taxon>Endozoicomonadaceae</taxon>
        <taxon>Endozoicomonas</taxon>
    </lineage>
</organism>
<feature type="chain" id="PRO_5046114338" evidence="1">
    <location>
        <begin position="24"/>
        <end position="83"/>
    </location>
</feature>
<gene>
    <name evidence="2" type="ORF">NX722_04140</name>
</gene>
<keyword evidence="3" id="KW-1185">Reference proteome</keyword>
<evidence type="ECO:0000256" key="1">
    <source>
        <dbReference type="SAM" id="SignalP"/>
    </source>
</evidence>
<name>A0ABT3MR41_9GAMM</name>
<keyword evidence="1" id="KW-0732">Signal</keyword>
<accession>A0ABT3MR41</accession>
<evidence type="ECO:0000313" key="3">
    <source>
        <dbReference type="Proteomes" id="UP001209854"/>
    </source>
</evidence>
<reference evidence="2 3" key="1">
    <citation type="submission" date="2022-10" db="EMBL/GenBank/DDBJ databases">
        <title>High-quality genome sequences of two octocoral-associated bacteria, Endozoicomonas euniceicola EF212 and Endozoicomonas gorgoniicola PS125.</title>
        <authorList>
            <person name="Chiou Y.-J."/>
            <person name="Chen Y.-H."/>
        </authorList>
    </citation>
    <scope>NUCLEOTIDE SEQUENCE [LARGE SCALE GENOMIC DNA]</scope>
    <source>
        <strain evidence="2 3">PS125</strain>
    </source>
</reference>
<proteinExistence type="predicted"/>
<evidence type="ECO:0000313" key="2">
    <source>
        <dbReference type="EMBL" id="MCW7551842.1"/>
    </source>
</evidence>
<protein>
    <submittedName>
        <fullName evidence="2">Uncharacterized protein</fullName>
    </submittedName>
</protein>
<sequence>MNKLKHLIPLASLVFLFSLAAYSEEPFDISLDGAYEGFIMELDSYTFTSENGREVMASGFYYHKNQADPQRPVIFCNYSAPTR</sequence>